<organism evidence="1 2">
    <name type="scientific">Paeniglutamicibacter kerguelensis</name>
    <dbReference type="NCBI Taxonomy" id="254788"/>
    <lineage>
        <taxon>Bacteria</taxon>
        <taxon>Bacillati</taxon>
        <taxon>Actinomycetota</taxon>
        <taxon>Actinomycetes</taxon>
        <taxon>Micrococcales</taxon>
        <taxon>Micrococcaceae</taxon>
        <taxon>Paeniglutamicibacter</taxon>
    </lineage>
</organism>
<name>A0ABS4XDT1_9MICC</name>
<dbReference type="InterPro" id="IPR014710">
    <property type="entry name" value="RmlC-like_jellyroll"/>
</dbReference>
<sequence length="109" mass="11494">MHITRAEMDDLVERELAKAAATANGRSAVAVLKDGRLRHTLITLTSGSSLNEHPKPEAATLLVLRGNILVSWEGQTAAIAHGGLFVLPDALHDVVAESDSSFLLTTIAG</sequence>
<evidence type="ECO:0000313" key="1">
    <source>
        <dbReference type="EMBL" id="MBP2386629.1"/>
    </source>
</evidence>
<proteinExistence type="predicted"/>
<keyword evidence="2" id="KW-1185">Reference proteome</keyword>
<reference evidence="1 2" key="1">
    <citation type="submission" date="2021-03" db="EMBL/GenBank/DDBJ databases">
        <title>Sequencing the genomes of 1000 actinobacteria strains.</title>
        <authorList>
            <person name="Klenk H.-P."/>
        </authorList>
    </citation>
    <scope>NUCLEOTIDE SEQUENCE [LARGE SCALE GENOMIC DNA]</scope>
    <source>
        <strain evidence="1 2">DSM 15797</strain>
    </source>
</reference>
<comment type="caution">
    <text evidence="1">The sequence shown here is derived from an EMBL/GenBank/DDBJ whole genome shotgun (WGS) entry which is preliminary data.</text>
</comment>
<dbReference type="InterPro" id="IPR011051">
    <property type="entry name" value="RmlC_Cupin_sf"/>
</dbReference>
<evidence type="ECO:0000313" key="2">
    <source>
        <dbReference type="Proteomes" id="UP001296993"/>
    </source>
</evidence>
<dbReference type="Gene3D" id="2.60.120.10">
    <property type="entry name" value="Jelly Rolls"/>
    <property type="match status" value="1"/>
</dbReference>
<accession>A0ABS4XDT1</accession>
<dbReference type="Proteomes" id="UP001296993">
    <property type="component" value="Unassembled WGS sequence"/>
</dbReference>
<protein>
    <submittedName>
        <fullName evidence="1">Quercetin dioxygenase-like cupin family protein</fullName>
    </submittedName>
</protein>
<dbReference type="SUPFAM" id="SSF51182">
    <property type="entry name" value="RmlC-like cupins"/>
    <property type="match status" value="1"/>
</dbReference>
<dbReference type="EMBL" id="JAGIOF010000001">
    <property type="protein sequence ID" value="MBP2386629.1"/>
    <property type="molecule type" value="Genomic_DNA"/>
</dbReference>
<gene>
    <name evidence="1" type="ORF">JOF47_002140</name>
</gene>
<dbReference type="RefSeq" id="WP_209997519.1">
    <property type="nucleotide sequence ID" value="NZ_BAAAJY010000002.1"/>
</dbReference>